<dbReference type="AlphaFoldDB" id="A0A6L6Q7Z7"/>
<name>A0A6L6Q7Z7_9BURK</name>
<dbReference type="EMBL" id="WNLA01000028">
    <property type="protein sequence ID" value="MTW05730.1"/>
    <property type="molecule type" value="Genomic_DNA"/>
</dbReference>
<protein>
    <submittedName>
        <fullName evidence="1">Uncharacterized protein</fullName>
    </submittedName>
</protein>
<evidence type="ECO:0000313" key="1">
    <source>
        <dbReference type="EMBL" id="MTW05730.1"/>
    </source>
</evidence>
<sequence>MIKYLGTRKSGDNGTLYVFLINGQQKEIREGALKQYPGCYEALPAAAKAKISANRAWLSKA</sequence>
<organism evidence="1 2">
    <name type="scientific">Pseudoduganella ginsengisoli</name>
    <dbReference type="NCBI Taxonomy" id="1462440"/>
    <lineage>
        <taxon>Bacteria</taxon>
        <taxon>Pseudomonadati</taxon>
        <taxon>Pseudomonadota</taxon>
        <taxon>Betaproteobacteria</taxon>
        <taxon>Burkholderiales</taxon>
        <taxon>Oxalobacteraceae</taxon>
        <taxon>Telluria group</taxon>
        <taxon>Pseudoduganella</taxon>
    </lineage>
</organism>
<accession>A0A6L6Q7Z7</accession>
<keyword evidence="2" id="KW-1185">Reference proteome</keyword>
<proteinExistence type="predicted"/>
<dbReference type="Proteomes" id="UP000484015">
    <property type="component" value="Unassembled WGS sequence"/>
</dbReference>
<reference evidence="1 2" key="1">
    <citation type="submission" date="2019-11" db="EMBL/GenBank/DDBJ databases">
        <title>Type strains purchased from KCTC, JCM and DSMZ.</title>
        <authorList>
            <person name="Lu H."/>
        </authorList>
    </citation>
    <scope>NUCLEOTIDE SEQUENCE [LARGE SCALE GENOMIC DNA]</scope>
    <source>
        <strain evidence="1 2">KCTC 42409</strain>
    </source>
</reference>
<comment type="caution">
    <text evidence="1">The sequence shown here is derived from an EMBL/GenBank/DDBJ whole genome shotgun (WGS) entry which is preliminary data.</text>
</comment>
<gene>
    <name evidence="1" type="ORF">GM668_26995</name>
</gene>
<dbReference type="OrthoDB" id="8759518at2"/>
<dbReference type="RefSeq" id="WP_155442071.1">
    <property type="nucleotide sequence ID" value="NZ_WNLA01000028.1"/>
</dbReference>
<evidence type="ECO:0000313" key="2">
    <source>
        <dbReference type="Proteomes" id="UP000484015"/>
    </source>
</evidence>